<dbReference type="InterPro" id="IPR005064">
    <property type="entry name" value="BUG"/>
</dbReference>
<name>A0ABS6H1W7_9PROT</name>
<feature type="chain" id="PRO_5046937615" evidence="2">
    <location>
        <begin position="36"/>
        <end position="334"/>
    </location>
</feature>
<comment type="caution">
    <text evidence="3">The sequence shown here is derived from an EMBL/GenBank/DDBJ whole genome shotgun (WGS) entry which is preliminary data.</text>
</comment>
<accession>A0ABS6H1W7</accession>
<feature type="signal peptide" evidence="2">
    <location>
        <begin position="1"/>
        <end position="35"/>
    </location>
</feature>
<proteinExistence type="inferred from homology"/>
<dbReference type="RefSeq" id="WP_216872962.1">
    <property type="nucleotide sequence ID" value="NZ_JAERQM010000001.1"/>
</dbReference>
<dbReference type="EMBL" id="JAERQM010000001">
    <property type="protein sequence ID" value="MBU8542660.1"/>
    <property type="molecule type" value="Genomic_DNA"/>
</dbReference>
<protein>
    <submittedName>
        <fullName evidence="3">Tripartite tricarboxylate transporter substrate binding protein</fullName>
    </submittedName>
</protein>
<dbReference type="PANTHER" id="PTHR42928:SF5">
    <property type="entry name" value="BLR1237 PROTEIN"/>
    <property type="match status" value="1"/>
</dbReference>
<comment type="similarity">
    <text evidence="1">Belongs to the UPF0065 (bug) family.</text>
</comment>
<dbReference type="Proteomes" id="UP000689967">
    <property type="component" value="Unassembled WGS sequence"/>
</dbReference>
<evidence type="ECO:0000313" key="4">
    <source>
        <dbReference type="Proteomes" id="UP000689967"/>
    </source>
</evidence>
<dbReference type="Pfam" id="PF03401">
    <property type="entry name" value="TctC"/>
    <property type="match status" value="1"/>
</dbReference>
<keyword evidence="2" id="KW-0732">Signal</keyword>
<organism evidence="3 4">
    <name type="scientific">Falsiroseomonas oleicola</name>
    <dbReference type="NCBI Taxonomy" id="2801474"/>
    <lineage>
        <taxon>Bacteria</taxon>
        <taxon>Pseudomonadati</taxon>
        <taxon>Pseudomonadota</taxon>
        <taxon>Alphaproteobacteria</taxon>
        <taxon>Acetobacterales</taxon>
        <taxon>Roseomonadaceae</taxon>
        <taxon>Falsiroseomonas</taxon>
    </lineage>
</organism>
<dbReference type="PANTHER" id="PTHR42928">
    <property type="entry name" value="TRICARBOXYLATE-BINDING PROTEIN"/>
    <property type="match status" value="1"/>
</dbReference>
<reference evidence="3 4" key="1">
    <citation type="submission" date="2021-01" db="EMBL/GenBank/DDBJ databases">
        <title>Roseomonas sp. nov, a bacterium isolated from an oil production mixture in Yumen Oilfield.</title>
        <authorList>
            <person name="Wu D."/>
        </authorList>
    </citation>
    <scope>NUCLEOTIDE SEQUENCE [LARGE SCALE GENOMIC DNA]</scope>
    <source>
        <strain evidence="3 4">ROY-5-3</strain>
    </source>
</reference>
<evidence type="ECO:0000256" key="2">
    <source>
        <dbReference type="SAM" id="SignalP"/>
    </source>
</evidence>
<gene>
    <name evidence="3" type="ORF">JJQ90_03035</name>
</gene>
<dbReference type="PIRSF" id="PIRSF017082">
    <property type="entry name" value="YflP"/>
    <property type="match status" value="1"/>
</dbReference>
<keyword evidence="4" id="KW-1185">Reference proteome</keyword>
<evidence type="ECO:0000313" key="3">
    <source>
        <dbReference type="EMBL" id="MBU8542660.1"/>
    </source>
</evidence>
<sequence length="334" mass="35143">MLPGQSPAADPHRAPFRRRHLLATGLAALAAPALAQEAWPQRGVRITVPFAPGGTTDIPARIIAEHLARRLGKSFVVENRSGAGGALGIRTVAQATDTHALLHSTSAVAILPALQRDPGFDPLTDLVPVTLTAASPILLMVRADSPFRDLAAYLARARAEPGGVSFGTAGIGTTVHFAGEVLRARAGLDLLHIPYRGSAPSATALLAGEVASGFLSPIEVLPHIRAGRLRPLATCGRRRSPLLPETPTITELVPEYDGVELWFGLFGSRDLPAEAVATLMRELAPLRTGAPLAERMAELGAETLLDGPGPLAARMRAEVPLWQSIATRAGIPRE</sequence>
<evidence type="ECO:0000256" key="1">
    <source>
        <dbReference type="ARBA" id="ARBA00006987"/>
    </source>
</evidence>